<proteinExistence type="predicted"/>
<feature type="compositionally biased region" description="Acidic residues" evidence="1">
    <location>
        <begin position="80"/>
        <end position="90"/>
    </location>
</feature>
<feature type="region of interest" description="Disordered" evidence="1">
    <location>
        <begin position="77"/>
        <end position="102"/>
    </location>
</feature>
<dbReference type="Proteomes" id="UP000199611">
    <property type="component" value="Unassembled WGS sequence"/>
</dbReference>
<keyword evidence="3" id="KW-1185">Reference proteome</keyword>
<dbReference type="STRING" id="39841.SAMN05660836_00537"/>
<feature type="compositionally biased region" description="Basic and acidic residues" evidence="1">
    <location>
        <begin position="91"/>
        <end position="101"/>
    </location>
</feature>
<evidence type="ECO:0000313" key="2">
    <source>
        <dbReference type="EMBL" id="SFM49802.1"/>
    </source>
</evidence>
<name>A0A1I4RBZ7_9BACT</name>
<gene>
    <name evidence="2" type="ORF">SAMN05660836_00537</name>
</gene>
<reference evidence="2 3" key="1">
    <citation type="submission" date="2016-10" db="EMBL/GenBank/DDBJ databases">
        <authorList>
            <person name="de Groot N.N."/>
        </authorList>
    </citation>
    <scope>NUCLEOTIDE SEQUENCE [LARGE SCALE GENOMIC DNA]</scope>
    <source>
        <strain evidence="2 3">DSM 9990</strain>
    </source>
</reference>
<dbReference type="RefSeq" id="WP_093393268.1">
    <property type="nucleotide sequence ID" value="NZ_FOUU01000001.1"/>
</dbReference>
<dbReference type="AlphaFoldDB" id="A0A1I4RBZ7"/>
<sequence length="118" mass="13372">MTREGDVVLVYVENKPAFFARIEAITPDVKPLWFRVKMLILQIPFVVVTWILREEYINGAEFTMGGTPIRMERVEAPPEPLEDLEEEEDVDGVKGGDEGRGGKVVSLAELRKQKKKKG</sequence>
<evidence type="ECO:0000313" key="3">
    <source>
        <dbReference type="Proteomes" id="UP000199611"/>
    </source>
</evidence>
<organism evidence="2 3">
    <name type="scientific">Thermodesulforhabdus norvegica</name>
    <dbReference type="NCBI Taxonomy" id="39841"/>
    <lineage>
        <taxon>Bacteria</taxon>
        <taxon>Pseudomonadati</taxon>
        <taxon>Thermodesulfobacteriota</taxon>
        <taxon>Syntrophobacteria</taxon>
        <taxon>Syntrophobacterales</taxon>
        <taxon>Thermodesulforhabdaceae</taxon>
        <taxon>Thermodesulforhabdus</taxon>
    </lineage>
</organism>
<evidence type="ECO:0000256" key="1">
    <source>
        <dbReference type="SAM" id="MobiDB-lite"/>
    </source>
</evidence>
<dbReference type="OrthoDB" id="5398417at2"/>
<accession>A0A1I4RBZ7</accession>
<dbReference type="EMBL" id="FOUU01000001">
    <property type="protein sequence ID" value="SFM49802.1"/>
    <property type="molecule type" value="Genomic_DNA"/>
</dbReference>
<protein>
    <submittedName>
        <fullName evidence="2">Uncharacterized protein</fullName>
    </submittedName>
</protein>